<sequence length="127" mass="14806">MKRRKFILLSGLGISAIAISTWYYKFNTPEYDQLLTEPELLSHIWDDTTIGEIGEMYRKQFSDENSERKLIKHLSDYESTEITTITEVLRKQITDDYNKGNTVMVDGWVLSRTEARQCALFSLTQTN</sequence>
<keyword evidence="2" id="KW-1185">Reference proteome</keyword>
<proteinExistence type="predicted"/>
<organism evidence="1 2">
    <name type="scientific">Algibacter agarivorans</name>
    <dbReference type="NCBI Taxonomy" id="1109741"/>
    <lineage>
        <taxon>Bacteria</taxon>
        <taxon>Pseudomonadati</taxon>
        <taxon>Bacteroidota</taxon>
        <taxon>Flavobacteriia</taxon>
        <taxon>Flavobacteriales</taxon>
        <taxon>Flavobacteriaceae</taxon>
        <taxon>Algibacter</taxon>
    </lineage>
</organism>
<evidence type="ECO:0000313" key="1">
    <source>
        <dbReference type="EMBL" id="GAA4944255.1"/>
    </source>
</evidence>
<reference evidence="2" key="1">
    <citation type="journal article" date="2019" name="Int. J. Syst. Evol. Microbiol.">
        <title>The Global Catalogue of Microorganisms (GCM) 10K type strain sequencing project: providing services to taxonomists for standard genome sequencing and annotation.</title>
        <authorList>
            <consortium name="The Broad Institute Genomics Platform"/>
            <consortium name="The Broad Institute Genome Sequencing Center for Infectious Disease"/>
            <person name="Wu L."/>
            <person name="Ma J."/>
        </authorList>
    </citation>
    <scope>NUCLEOTIDE SEQUENCE [LARGE SCALE GENOMIC DNA]</scope>
    <source>
        <strain evidence="2">JCM 18285</strain>
    </source>
</reference>
<evidence type="ECO:0000313" key="2">
    <source>
        <dbReference type="Proteomes" id="UP001501302"/>
    </source>
</evidence>
<name>A0ABP9GL71_9FLAO</name>
<accession>A0ABP9GL71</accession>
<gene>
    <name evidence="1" type="ORF">GCM10023314_16560</name>
</gene>
<dbReference type="Proteomes" id="UP001501302">
    <property type="component" value="Unassembled WGS sequence"/>
</dbReference>
<comment type="caution">
    <text evidence="1">The sequence shown here is derived from an EMBL/GenBank/DDBJ whole genome shotgun (WGS) entry which is preliminary data.</text>
</comment>
<protein>
    <submittedName>
        <fullName evidence="1">Uncharacterized protein</fullName>
    </submittedName>
</protein>
<dbReference type="EMBL" id="BAABJJ010000025">
    <property type="protein sequence ID" value="GAA4944255.1"/>
    <property type="molecule type" value="Genomic_DNA"/>
</dbReference>